<feature type="domain" description="Tetrapyrrole methylase" evidence="6">
    <location>
        <begin position="7"/>
        <end position="203"/>
    </location>
</feature>
<dbReference type="InterPro" id="IPR000878">
    <property type="entry name" value="4pyrrol_Mease"/>
</dbReference>
<dbReference type="SUPFAM" id="SSF53790">
    <property type="entry name" value="Tetrapyrrole methylase"/>
    <property type="match status" value="1"/>
</dbReference>
<protein>
    <submittedName>
        <fullName evidence="8">Precorrin-6y C5,15-methyltransferase (Decarboxylating) subunit CbiE</fullName>
    </submittedName>
</protein>
<dbReference type="EMBL" id="RRCO01000002">
    <property type="protein sequence ID" value="RRJ25981.1"/>
    <property type="molecule type" value="Genomic_DNA"/>
</dbReference>
<dbReference type="InterPro" id="IPR056743">
    <property type="entry name" value="TRM5-TYW2-like_MTfase"/>
</dbReference>
<dbReference type="AlphaFoldDB" id="A0A3P3QXN9"/>
<dbReference type="CDD" id="cd11644">
    <property type="entry name" value="Precorrin-6Y-MT"/>
    <property type="match status" value="1"/>
</dbReference>
<gene>
    <name evidence="8" type="primary">cbiE</name>
    <name evidence="8" type="ORF">EHV10_05435</name>
</gene>
<evidence type="ECO:0000256" key="1">
    <source>
        <dbReference type="ARBA" id="ARBA00004953"/>
    </source>
</evidence>
<keyword evidence="5" id="KW-0949">S-adenosyl-L-methionine</keyword>
<dbReference type="PANTHER" id="PTHR43182">
    <property type="entry name" value="COBALT-PRECORRIN-6B C(15)-METHYLTRANSFERASE (DECARBOXYLATING)"/>
    <property type="match status" value="1"/>
</dbReference>
<dbReference type="UniPathway" id="UPA00148"/>
<comment type="caution">
    <text evidence="8">The sequence shown here is derived from an EMBL/GenBank/DDBJ whole genome shotgun (WGS) entry which is preliminary data.</text>
</comment>
<dbReference type="InterPro" id="IPR050714">
    <property type="entry name" value="Cobalamin_biosynth_MTase"/>
</dbReference>
<feature type="domain" description="TRM5/TYW2-like methyltransferase" evidence="7">
    <location>
        <begin position="258"/>
        <end position="336"/>
    </location>
</feature>
<keyword evidence="4 8" id="KW-0808">Transferase</keyword>
<dbReference type="InterPro" id="IPR014008">
    <property type="entry name" value="Cbl_synth_MTase_CbiT"/>
</dbReference>
<proteinExistence type="predicted"/>
<name>A0A3P3QXN9_9FIRM</name>
<dbReference type="OrthoDB" id="9780707at2"/>
<dbReference type="NCBIfam" id="TIGR02469">
    <property type="entry name" value="CbiT"/>
    <property type="match status" value="1"/>
</dbReference>
<evidence type="ECO:0000256" key="4">
    <source>
        <dbReference type="ARBA" id="ARBA00022679"/>
    </source>
</evidence>
<dbReference type="InterPro" id="IPR014777">
    <property type="entry name" value="4pyrrole_Mease_sub1"/>
</dbReference>
<evidence type="ECO:0000256" key="2">
    <source>
        <dbReference type="ARBA" id="ARBA00022573"/>
    </source>
</evidence>
<evidence type="ECO:0000259" key="6">
    <source>
        <dbReference type="Pfam" id="PF00590"/>
    </source>
</evidence>
<sequence length="414" mass="45625">MVKARNINLVGIGLGNPDLLTKSAIDAIDRSGVIIGAKRIVESVKEDFPDKIFFIEYNTEKILEIIKENMGNEIAIVFSGDISLFSGSIKLVERLNVAIQDEKAFKNCVINTYPGISSLSYLCAKTNTDISKVKILSFHGREELLYHNIDSNEYTFIITSKAEGVKEICRKLISFGFFDLDITLGENLSYENERITTAKASDLLDMEISDLNCMIISNPDADKSIGFGLSDEVFARDKVPITKSEVRAVIMSKLDIRPDSICYDIGAGSGSVSIEMARLAYEGKVYAIEKNPLAVELIKKNIHNFSAENIELIHAKAPDGLDNILDADKIFIGGSGGELSSIIEMIFTSKKNHTIVISAITMETIAQITDIVKIAKEKGYDTEITAINVSKSKEVGPYNMMMAQNMVFIGVIKM</sequence>
<keyword evidence="9" id="KW-1185">Reference proteome</keyword>
<dbReference type="Pfam" id="PF00590">
    <property type="entry name" value="TP_methylase"/>
    <property type="match status" value="1"/>
</dbReference>
<reference evidence="8 9" key="1">
    <citation type="submission" date="2018-11" db="EMBL/GenBank/DDBJ databases">
        <title>Genome sequencing of Lachnoanaerobaculum sp. KCOM 2030 (= ChDC B114).</title>
        <authorList>
            <person name="Kook J.-K."/>
            <person name="Park S.-N."/>
            <person name="Lim Y.K."/>
        </authorList>
    </citation>
    <scope>NUCLEOTIDE SEQUENCE [LARGE SCALE GENOMIC DNA]</scope>
    <source>
        <strain evidence="8 9">KCOM 2030</strain>
    </source>
</reference>
<dbReference type="Proteomes" id="UP000272490">
    <property type="component" value="Unassembled WGS sequence"/>
</dbReference>
<dbReference type="PANTHER" id="PTHR43182:SF1">
    <property type="entry name" value="COBALT-PRECORRIN-7 C(5)-METHYLTRANSFERASE"/>
    <property type="match status" value="1"/>
</dbReference>
<evidence type="ECO:0000256" key="5">
    <source>
        <dbReference type="ARBA" id="ARBA00022691"/>
    </source>
</evidence>
<dbReference type="CDD" id="cd02440">
    <property type="entry name" value="AdoMet_MTases"/>
    <property type="match status" value="1"/>
</dbReference>
<dbReference type="Gene3D" id="3.30.950.10">
    <property type="entry name" value="Methyltransferase, Cobalt-precorrin-4 Transmethylase, Domain 2"/>
    <property type="match status" value="1"/>
</dbReference>
<dbReference type="GO" id="GO:0009236">
    <property type="term" value="P:cobalamin biosynthetic process"/>
    <property type="evidence" value="ECO:0007669"/>
    <property type="project" value="UniProtKB-UniPathway"/>
</dbReference>
<dbReference type="Gene3D" id="3.40.1010.10">
    <property type="entry name" value="Cobalt-precorrin-4 Transmethylase, Domain 1"/>
    <property type="match status" value="1"/>
</dbReference>
<evidence type="ECO:0000313" key="9">
    <source>
        <dbReference type="Proteomes" id="UP000272490"/>
    </source>
</evidence>
<dbReference type="GO" id="GO:0008276">
    <property type="term" value="F:protein methyltransferase activity"/>
    <property type="evidence" value="ECO:0007669"/>
    <property type="project" value="InterPro"/>
</dbReference>
<dbReference type="GO" id="GO:0032259">
    <property type="term" value="P:methylation"/>
    <property type="evidence" value="ECO:0007669"/>
    <property type="project" value="UniProtKB-KW"/>
</dbReference>
<dbReference type="Gene3D" id="3.40.50.150">
    <property type="entry name" value="Vaccinia Virus protein VP39"/>
    <property type="match status" value="1"/>
</dbReference>
<keyword evidence="3 8" id="KW-0489">Methyltransferase</keyword>
<evidence type="ECO:0000256" key="3">
    <source>
        <dbReference type="ARBA" id="ARBA00022603"/>
    </source>
</evidence>
<keyword evidence="2" id="KW-0169">Cobalamin biosynthesis</keyword>
<dbReference type="InterPro" id="IPR029063">
    <property type="entry name" value="SAM-dependent_MTases_sf"/>
</dbReference>
<organism evidence="8 9">
    <name type="scientific">Lachnoanaerobaculum gingivalis</name>
    <dbReference type="NCBI Taxonomy" id="2490855"/>
    <lineage>
        <taxon>Bacteria</taxon>
        <taxon>Bacillati</taxon>
        <taxon>Bacillota</taxon>
        <taxon>Clostridia</taxon>
        <taxon>Lachnospirales</taxon>
        <taxon>Lachnospiraceae</taxon>
        <taxon>Lachnoanaerobaculum</taxon>
    </lineage>
</organism>
<evidence type="ECO:0000313" key="8">
    <source>
        <dbReference type="EMBL" id="RRJ25981.1"/>
    </source>
</evidence>
<dbReference type="NCBIfam" id="TIGR02467">
    <property type="entry name" value="CbiE"/>
    <property type="match status" value="1"/>
</dbReference>
<dbReference type="InterPro" id="IPR035996">
    <property type="entry name" value="4pyrrol_Methylase_sf"/>
</dbReference>
<accession>A0A3P3QXN9</accession>
<dbReference type="InterPro" id="IPR012818">
    <property type="entry name" value="CbiE"/>
</dbReference>
<comment type="pathway">
    <text evidence="1">Cofactor biosynthesis; adenosylcobalamin biosynthesis.</text>
</comment>
<dbReference type="RefSeq" id="WP_128673785.1">
    <property type="nucleotide sequence ID" value="NZ_CAUQHB010000067.1"/>
</dbReference>
<dbReference type="SUPFAM" id="SSF53335">
    <property type="entry name" value="S-adenosyl-L-methionine-dependent methyltransferases"/>
    <property type="match status" value="1"/>
</dbReference>
<dbReference type="Pfam" id="PF02475">
    <property type="entry name" value="TRM5-TYW2_MTfase"/>
    <property type="match status" value="1"/>
</dbReference>
<evidence type="ECO:0000259" key="7">
    <source>
        <dbReference type="Pfam" id="PF02475"/>
    </source>
</evidence>
<dbReference type="InterPro" id="IPR014776">
    <property type="entry name" value="4pyrrole_Mease_sub2"/>
</dbReference>